<evidence type="ECO:0000256" key="2">
    <source>
        <dbReference type="ARBA" id="ARBA00001946"/>
    </source>
</evidence>
<evidence type="ECO:0000313" key="10">
    <source>
        <dbReference type="EMBL" id="RTE52997.1"/>
    </source>
</evidence>
<dbReference type="InterPro" id="IPR051547">
    <property type="entry name" value="TDP2-like"/>
</dbReference>
<dbReference type="AlphaFoldDB" id="A0A430K1J2"/>
<comment type="cofactor">
    <cofactor evidence="1">
        <name>Mn(2+)</name>
        <dbReference type="ChEBI" id="CHEBI:29035"/>
    </cofactor>
</comment>
<name>A0A430K1J2_9FLAO</name>
<keyword evidence="11" id="KW-1185">Reference proteome</keyword>
<dbReference type="Pfam" id="PF03372">
    <property type="entry name" value="Exo_endo_phos"/>
    <property type="match status" value="1"/>
</dbReference>
<keyword evidence="8" id="KW-0234">DNA repair</keyword>
<keyword evidence="3" id="KW-0540">Nuclease</keyword>
<feature type="domain" description="Endonuclease/exonuclease/phosphatase" evidence="9">
    <location>
        <begin position="29"/>
        <end position="290"/>
    </location>
</feature>
<evidence type="ECO:0000259" key="9">
    <source>
        <dbReference type="Pfam" id="PF03372"/>
    </source>
</evidence>
<evidence type="ECO:0000313" key="11">
    <source>
        <dbReference type="Proteomes" id="UP000267585"/>
    </source>
</evidence>
<dbReference type="InterPro" id="IPR005135">
    <property type="entry name" value="Endo/exonuclease/phosphatase"/>
</dbReference>
<keyword evidence="4" id="KW-0479">Metal-binding</keyword>
<dbReference type="EMBL" id="RQPJ01000008">
    <property type="protein sequence ID" value="RTE52997.1"/>
    <property type="molecule type" value="Genomic_DNA"/>
</dbReference>
<keyword evidence="10" id="KW-0269">Exonuclease</keyword>
<dbReference type="PANTHER" id="PTHR15822">
    <property type="entry name" value="TRAF AND TNF RECEPTOR-ASSOCIATED PROTEIN"/>
    <property type="match status" value="1"/>
</dbReference>
<dbReference type="Proteomes" id="UP000267585">
    <property type="component" value="Unassembled WGS sequence"/>
</dbReference>
<dbReference type="GO" id="GO:0004527">
    <property type="term" value="F:exonuclease activity"/>
    <property type="evidence" value="ECO:0007669"/>
    <property type="project" value="UniProtKB-KW"/>
</dbReference>
<keyword evidence="6" id="KW-0378">Hydrolase</keyword>
<evidence type="ECO:0000256" key="1">
    <source>
        <dbReference type="ARBA" id="ARBA00001936"/>
    </source>
</evidence>
<accession>A0A430K1J2</accession>
<protein>
    <submittedName>
        <fullName evidence="10">Endonuclease/exonuclease/phosphatase family protein</fullName>
    </submittedName>
</protein>
<proteinExistence type="predicted"/>
<dbReference type="PANTHER" id="PTHR15822:SF4">
    <property type="entry name" value="TYROSYL-DNA PHOSPHODIESTERASE 2"/>
    <property type="match status" value="1"/>
</dbReference>
<dbReference type="GO" id="GO:0004519">
    <property type="term" value="F:endonuclease activity"/>
    <property type="evidence" value="ECO:0007669"/>
    <property type="project" value="UniProtKB-KW"/>
</dbReference>
<evidence type="ECO:0000256" key="8">
    <source>
        <dbReference type="ARBA" id="ARBA00023204"/>
    </source>
</evidence>
<evidence type="ECO:0000256" key="7">
    <source>
        <dbReference type="ARBA" id="ARBA00022842"/>
    </source>
</evidence>
<keyword evidence="7" id="KW-0460">Magnesium</keyword>
<reference evidence="10 11" key="1">
    <citation type="submission" date="2018-11" db="EMBL/GenBank/DDBJ databases">
        <title>Arenibacter aquaticus sp.nov., a marine bacterium isolated from surface seawater in the South China Sea.</title>
        <authorList>
            <person name="Guo J."/>
            <person name="Sun J."/>
        </authorList>
    </citation>
    <scope>NUCLEOTIDE SEQUENCE [LARGE SCALE GENOMIC DNA]</scope>
    <source>
        <strain evidence="10 11">GUO666</strain>
    </source>
</reference>
<sequence>MNMRNIFWVLVMLPLISTSQDNKNDFKIITYNIWNGYDWGKDNERRVKVQNWLEGQAPDVVALQELCAYTPEKLREDAQAWGHDYSILLKTSGYSVGLTSKYPIEVKEKIMEGMHHGALHCTTNGIDVLVVHLHPGSIARRREEAEIISKKLNAIAATTSKYVVLGDFNAHSPLDAHLYDEDGNLLNRLRKSNEGKGIEGNLVNGDLDYAVMSRFLSLPLYDPVEKHTAGLMERGSFPGRVLGEVNQETTKQLLSRMERIDFMLVSPELSASCLKAKVHNGASTWFLSDHYPVSATFNLKD</sequence>
<dbReference type="GO" id="GO:0046872">
    <property type="term" value="F:metal ion binding"/>
    <property type="evidence" value="ECO:0007669"/>
    <property type="project" value="UniProtKB-KW"/>
</dbReference>
<dbReference type="Gene3D" id="3.60.10.10">
    <property type="entry name" value="Endonuclease/exonuclease/phosphatase"/>
    <property type="match status" value="1"/>
</dbReference>
<keyword evidence="5" id="KW-0227">DNA damage</keyword>
<comment type="cofactor">
    <cofactor evidence="2">
        <name>Mg(2+)</name>
        <dbReference type="ChEBI" id="CHEBI:18420"/>
    </cofactor>
</comment>
<dbReference type="GO" id="GO:0006281">
    <property type="term" value="P:DNA repair"/>
    <property type="evidence" value="ECO:0007669"/>
    <property type="project" value="UniProtKB-KW"/>
</dbReference>
<evidence type="ECO:0000256" key="3">
    <source>
        <dbReference type="ARBA" id="ARBA00022722"/>
    </source>
</evidence>
<comment type="caution">
    <text evidence="10">The sequence shown here is derived from an EMBL/GenBank/DDBJ whole genome shotgun (WGS) entry which is preliminary data.</text>
</comment>
<dbReference type="InterPro" id="IPR036691">
    <property type="entry name" value="Endo/exonu/phosph_ase_sf"/>
</dbReference>
<evidence type="ECO:0000256" key="5">
    <source>
        <dbReference type="ARBA" id="ARBA00022763"/>
    </source>
</evidence>
<evidence type="ECO:0000256" key="6">
    <source>
        <dbReference type="ARBA" id="ARBA00022801"/>
    </source>
</evidence>
<keyword evidence="10" id="KW-0255">Endonuclease</keyword>
<dbReference type="SUPFAM" id="SSF56219">
    <property type="entry name" value="DNase I-like"/>
    <property type="match status" value="1"/>
</dbReference>
<gene>
    <name evidence="10" type="ORF">EHW67_12485</name>
</gene>
<evidence type="ECO:0000256" key="4">
    <source>
        <dbReference type="ARBA" id="ARBA00022723"/>
    </source>
</evidence>
<organism evidence="10 11">
    <name type="scientific">Arenibacter aquaticus</name>
    <dbReference type="NCBI Taxonomy" id="2489054"/>
    <lineage>
        <taxon>Bacteria</taxon>
        <taxon>Pseudomonadati</taxon>
        <taxon>Bacteroidota</taxon>
        <taxon>Flavobacteriia</taxon>
        <taxon>Flavobacteriales</taxon>
        <taxon>Flavobacteriaceae</taxon>
        <taxon>Arenibacter</taxon>
    </lineage>
</organism>